<evidence type="ECO:0000256" key="4">
    <source>
        <dbReference type="ARBA" id="ARBA00022980"/>
    </source>
</evidence>
<dbReference type="GO" id="GO:0006412">
    <property type="term" value="P:translation"/>
    <property type="evidence" value="ECO:0007669"/>
    <property type="project" value="InterPro"/>
</dbReference>
<evidence type="ECO:0000256" key="3">
    <source>
        <dbReference type="ARBA" id="ARBA00022679"/>
    </source>
</evidence>
<evidence type="ECO:0000256" key="7">
    <source>
        <dbReference type="ARBA" id="ARBA00023274"/>
    </source>
</evidence>
<dbReference type="Pfam" id="PF02515">
    <property type="entry name" value="CoA_transf_3"/>
    <property type="match status" value="1"/>
</dbReference>
<dbReference type="Gene3D" id="1.10.455.10">
    <property type="entry name" value="Ribosomal protein S7 domain"/>
    <property type="match status" value="1"/>
</dbReference>
<dbReference type="InterPro" id="IPR047988">
    <property type="entry name" value="Ribosomal_uS7m_fungi"/>
</dbReference>
<dbReference type="GO" id="GO:0005840">
    <property type="term" value="C:ribosome"/>
    <property type="evidence" value="ECO:0007669"/>
    <property type="project" value="UniProtKB-KW"/>
</dbReference>
<keyword evidence="11" id="KW-0472">Membrane</keyword>
<keyword evidence="6" id="KW-0294">Fucose metabolism</keyword>
<dbReference type="EMBL" id="MVBO01000038">
    <property type="protein sequence ID" value="OZJ04499.1"/>
    <property type="molecule type" value="Genomic_DNA"/>
</dbReference>
<dbReference type="Pfam" id="PF10250">
    <property type="entry name" value="O-FucT"/>
    <property type="match status" value="1"/>
</dbReference>
<feature type="domain" description="PPM-type phosphatase" evidence="12">
    <location>
        <begin position="1121"/>
        <end position="1506"/>
    </location>
</feature>
<dbReference type="GO" id="GO:0003735">
    <property type="term" value="F:structural constituent of ribosome"/>
    <property type="evidence" value="ECO:0007669"/>
    <property type="project" value="InterPro"/>
</dbReference>
<dbReference type="OrthoDB" id="16747at2759"/>
<dbReference type="SUPFAM" id="SSF47973">
    <property type="entry name" value="Ribosomal protein S7"/>
    <property type="match status" value="1"/>
</dbReference>
<keyword evidence="3" id="KW-0808">Transferase</keyword>
<dbReference type="Gene3D" id="3.40.50.10540">
    <property type="entry name" value="Crotonobetainyl-coa:carnitine coa-transferase, domain 1"/>
    <property type="match status" value="1"/>
</dbReference>
<evidence type="ECO:0000313" key="13">
    <source>
        <dbReference type="EMBL" id="OZJ04499.1"/>
    </source>
</evidence>
<feature type="transmembrane region" description="Helical" evidence="11">
    <location>
        <begin position="560"/>
        <end position="579"/>
    </location>
</feature>
<keyword evidence="7 9" id="KW-0687">Ribonucleoprotein</keyword>
<dbReference type="InterPro" id="IPR050509">
    <property type="entry name" value="CoA-transferase_III"/>
</dbReference>
<dbReference type="InterPro" id="IPR023606">
    <property type="entry name" value="CoA-Trfase_III_dom_1_sf"/>
</dbReference>
<dbReference type="GO" id="GO:0003723">
    <property type="term" value="F:RNA binding"/>
    <property type="evidence" value="ECO:0007669"/>
    <property type="project" value="InterPro"/>
</dbReference>
<evidence type="ECO:0000256" key="2">
    <source>
        <dbReference type="ARBA" id="ARBA00008383"/>
    </source>
</evidence>
<dbReference type="SUPFAM" id="SSF81606">
    <property type="entry name" value="PP2C-like"/>
    <property type="match status" value="1"/>
</dbReference>
<dbReference type="Pfam" id="PF00177">
    <property type="entry name" value="Ribosomal_S7"/>
    <property type="match status" value="1"/>
</dbReference>
<feature type="compositionally biased region" description="Basic and acidic residues" evidence="10">
    <location>
        <begin position="1287"/>
        <end position="1305"/>
    </location>
</feature>
<evidence type="ECO:0000313" key="14">
    <source>
        <dbReference type="Proteomes" id="UP000242875"/>
    </source>
</evidence>
<sequence length="1515" mass="170039">MARYPLSGVKVLEIAGLAPAPFAGMVLADFGAEVIRIDRLSGGGNDVLARHKKSISLDLKSREGRDLFIRLVKQVDVVIEPFRAGVMEKLGLGPDVLLKENEKLVYARMTGWGQRGPMANVAGHDINYIAMSGILHSLGRKGEKPSFPINLFGDFAGGGFMCAFGIIMALLERTKSGKGQVIDAAMVQGASYLSSFVYNMKKHGLMLTEERGTNLLDGGAPFYEVYETKDGKFMAVGALEPQFYQLLVKGLGFQEDELPSQMDMSGWPEMRKAFTDRFKSKTQDEWTSVFLHIDACVTPILDFDYGSEHEKTFKLAPPPSPAPLLSRTPAKPVPTDDDADMLDAGKHTRSVLKDFGLRDEEIDRLEQSRVITNFSRLDLSIDRALHHVTSDTDTTELTTMGKHIPDQTFLLQDPLMSQLVNTIMKDGKKARAQRLVSDALLDIRLKTNSDPYTVLSHAITEASPLIKLTSARKGSKVVQVPTPLQERQRRRRAIVWILEAAAKRNEKKFPERLSAEILAIINGGSSVLAKKQQLHKSALANRANAQMAILHVVTHRRKHLLFLFIVAIFTVATWVNLYGTPSASSLPLDDYEVDYDADKPDLNFYKDHRELLDRGYVYNYTGIGDETEDDNTIEGSDKNMLWQDEEKYLAFLPHSGFHNQRLSLINAIMVAKWLNRTLIVPPVNLGVGTFWKNYTDLVEHLEYCIPLVEEKLRREARTHEREQTPSYCFDYRRYTPMPFDQILDFTVLKKIGVRYISRDDMSRKWFETHLDIPQDERNKSLVHVYEDYDRYEYRIYDHRRNQEDLGLYQTRLDVEDMKKRPEKLLHFGSMFGSWRLAISRPNNHRLVQRLREELALNYPVATRAADSIINRLGGDGHYVGIHVRAGDGMFVEHIQETITNIKAKLVEFTMSEENFLSDGHEHALASNASNVNRIIDRIKAMSPDRAWKDLLGECLKYSHSGGRLTTIFMATDSKDPRKNRKLKDLYDTFPCVFTLNDFKVERWSVNVKHPNDITMMAKMLWPMVDAIVASNGMAFIGTKDSTFSSSIDVSAYVRPLSEEDERNHLKSRFRLARAHKSVQKITHEAAQDMLREHETSLSSAQFLRTSLGADPSASIIARFDNNSLPSNNPIEDDHSEHAVIVGATQEATPLLFGIFDGHSGWNCSQKVSAELSAYVAKHIFEDANAGKDAKTLPSSAERIVESIQKAFLILDDTIVNRNVQPYLDSSHSVSTVSTAALVTALAGSCGLLAYIDNRDLYVACVGDSRAVLGSRDSVTGRWTANALTEDQTGRNKTEVTRMQKEHPGEEDTVIQRGRVLGGLEPTRAFGDARYKWSAAAQEAVFAKYFPGKPLIPKNYQSPPYVMAKPEVTHHEITEEDKFLVLATDGLWDKLSNDDVVRLVGEFLDAHGDIDLKNGRVLNFSGKPLSKPTKAQAVGEAVEDNSSAKMPHTPDSRPSSSFILKDTNAATHLIRNALGGADEDMLCATLSIPPPMSRRYRDDITVTVMFFNADANAKEL</sequence>
<dbReference type="InterPro" id="IPR036457">
    <property type="entry name" value="PPM-type-like_dom_sf"/>
</dbReference>
<evidence type="ECO:0000256" key="11">
    <source>
        <dbReference type="SAM" id="Phobius"/>
    </source>
</evidence>
<gene>
    <name evidence="13" type="ORF">BZG36_02257</name>
</gene>
<dbReference type="CDD" id="cd14868">
    <property type="entry name" value="uS7_Mitochondria_Fungi"/>
    <property type="match status" value="1"/>
</dbReference>
<reference evidence="13 14" key="1">
    <citation type="journal article" date="2017" name="Mycologia">
        <title>Bifiguratus adelaidae, gen. et sp. nov., a new member of Mucoromycotina in endophytic and soil-dwelling habitats.</title>
        <authorList>
            <person name="Torres-Cruz T.J."/>
            <person name="Billingsley Tobias T.L."/>
            <person name="Almatruk M."/>
            <person name="Hesse C."/>
            <person name="Kuske C.R."/>
            <person name="Desiro A."/>
            <person name="Benucci G.M."/>
            <person name="Bonito G."/>
            <person name="Stajich J.E."/>
            <person name="Dunlap C."/>
            <person name="Arnold A.E."/>
            <person name="Porras-Alfaro A."/>
        </authorList>
    </citation>
    <scope>NUCLEOTIDE SEQUENCE [LARGE SCALE GENOMIC DNA]</scope>
    <source>
        <strain evidence="13 14">AZ0501</strain>
    </source>
</reference>
<dbReference type="PROSITE" id="PS51746">
    <property type="entry name" value="PPM_2"/>
    <property type="match status" value="1"/>
</dbReference>
<dbReference type="Pfam" id="PF00481">
    <property type="entry name" value="PP2C"/>
    <property type="match status" value="1"/>
</dbReference>
<keyword evidence="11" id="KW-0812">Transmembrane</keyword>
<name>A0A261Y1K0_9FUNG</name>
<dbReference type="PANTHER" id="PTHR48228:SF5">
    <property type="entry name" value="ALPHA-METHYLACYL-COA RACEMASE"/>
    <property type="match status" value="1"/>
</dbReference>
<dbReference type="InterPro" id="IPR001932">
    <property type="entry name" value="PPM-type_phosphatase-like_dom"/>
</dbReference>
<dbReference type="Gene3D" id="3.60.40.10">
    <property type="entry name" value="PPM-type phosphatase domain"/>
    <property type="match status" value="1"/>
</dbReference>
<dbReference type="CDD" id="cd11296">
    <property type="entry name" value="O-FucT_like"/>
    <property type="match status" value="1"/>
</dbReference>
<keyword evidence="14" id="KW-1185">Reference proteome</keyword>
<comment type="similarity">
    <text evidence="1 9">Belongs to the universal ribosomal protein uS7 family.</text>
</comment>
<dbReference type="FunFam" id="3.30.1540.10:FF:000004">
    <property type="entry name" value="Probable alpha-methylacyl-CoA racemase mcr"/>
    <property type="match status" value="1"/>
</dbReference>
<dbReference type="Gene3D" id="3.30.1540.10">
    <property type="entry name" value="formyl-coa transferase, domain 3"/>
    <property type="match status" value="1"/>
</dbReference>
<dbReference type="InterPro" id="IPR019378">
    <property type="entry name" value="GDP-Fuc_O-FucTrfase"/>
</dbReference>
<keyword evidence="5" id="KW-0413">Isomerase</keyword>
<evidence type="ECO:0000256" key="8">
    <source>
        <dbReference type="ARBA" id="ARBA00023277"/>
    </source>
</evidence>
<evidence type="ECO:0000256" key="5">
    <source>
        <dbReference type="ARBA" id="ARBA00023235"/>
    </source>
</evidence>
<comment type="caution">
    <text evidence="13">The sequence shown here is derived from an EMBL/GenBank/DDBJ whole genome shotgun (WGS) entry which is preliminary data.</text>
</comment>
<dbReference type="PROSITE" id="PS00052">
    <property type="entry name" value="RIBOSOMAL_S7"/>
    <property type="match status" value="1"/>
</dbReference>
<protein>
    <recommendedName>
        <fullName evidence="12">PPM-type phosphatase domain-containing protein</fullName>
    </recommendedName>
</protein>
<evidence type="ECO:0000256" key="1">
    <source>
        <dbReference type="ARBA" id="ARBA00007151"/>
    </source>
</evidence>
<dbReference type="GO" id="GO:1990904">
    <property type="term" value="C:ribonucleoprotein complex"/>
    <property type="evidence" value="ECO:0007669"/>
    <property type="project" value="UniProtKB-KW"/>
</dbReference>
<feature type="region of interest" description="Disordered" evidence="10">
    <location>
        <begin position="1435"/>
        <end position="1456"/>
    </location>
</feature>
<dbReference type="InterPro" id="IPR003673">
    <property type="entry name" value="CoA-Trfase_fam_III"/>
</dbReference>
<feature type="region of interest" description="Disordered" evidence="10">
    <location>
        <begin position="1287"/>
        <end position="1307"/>
    </location>
</feature>
<dbReference type="InterPro" id="IPR023798">
    <property type="entry name" value="Ribosomal_uS7_dom"/>
</dbReference>
<evidence type="ECO:0000256" key="6">
    <source>
        <dbReference type="ARBA" id="ARBA00023253"/>
    </source>
</evidence>
<dbReference type="InterPro" id="IPR020606">
    <property type="entry name" value="Ribosomal_uS7_CS"/>
</dbReference>
<evidence type="ECO:0000256" key="9">
    <source>
        <dbReference type="RuleBase" id="RU003619"/>
    </source>
</evidence>
<dbReference type="SUPFAM" id="SSF89796">
    <property type="entry name" value="CoA-transferase family III (CaiB/BaiF)"/>
    <property type="match status" value="1"/>
</dbReference>
<dbReference type="SMART" id="SM00332">
    <property type="entry name" value="PP2Cc"/>
    <property type="match status" value="1"/>
</dbReference>
<evidence type="ECO:0000259" key="12">
    <source>
        <dbReference type="PROSITE" id="PS51746"/>
    </source>
</evidence>
<comment type="similarity">
    <text evidence="2">Belongs to the CoA-transferase III family.</text>
</comment>
<keyword evidence="4 9" id="KW-0689">Ribosomal protein</keyword>
<accession>A0A261Y1K0</accession>
<keyword evidence="11" id="KW-1133">Transmembrane helix</keyword>
<keyword evidence="8" id="KW-0119">Carbohydrate metabolism</keyword>
<dbReference type="GO" id="GO:0006004">
    <property type="term" value="P:fucose metabolic process"/>
    <property type="evidence" value="ECO:0007669"/>
    <property type="project" value="UniProtKB-KW"/>
</dbReference>
<evidence type="ECO:0000256" key="10">
    <source>
        <dbReference type="SAM" id="MobiDB-lite"/>
    </source>
</evidence>
<dbReference type="Proteomes" id="UP000242875">
    <property type="component" value="Unassembled WGS sequence"/>
</dbReference>
<dbReference type="PANTHER" id="PTHR48228">
    <property type="entry name" value="SUCCINYL-COA--D-CITRAMALATE COA-TRANSFERASE"/>
    <property type="match status" value="1"/>
</dbReference>
<dbReference type="GO" id="GO:0016740">
    <property type="term" value="F:transferase activity"/>
    <property type="evidence" value="ECO:0007669"/>
    <property type="project" value="UniProtKB-KW"/>
</dbReference>
<feature type="transmembrane region" description="Helical" evidence="11">
    <location>
        <begin position="151"/>
        <end position="171"/>
    </location>
</feature>
<dbReference type="Gene3D" id="3.40.50.11340">
    <property type="match status" value="1"/>
</dbReference>
<dbReference type="CDD" id="cd00143">
    <property type="entry name" value="PP2Cc"/>
    <property type="match status" value="1"/>
</dbReference>
<feature type="region of interest" description="Disordered" evidence="10">
    <location>
        <begin position="312"/>
        <end position="331"/>
    </location>
</feature>
<dbReference type="Gene3D" id="3.40.50.11350">
    <property type="match status" value="1"/>
</dbReference>
<dbReference type="InterPro" id="IPR036823">
    <property type="entry name" value="Ribosomal_uS7_dom_sf"/>
</dbReference>
<proteinExistence type="inferred from homology"/>
<dbReference type="InterPro" id="IPR044855">
    <property type="entry name" value="CoA-Trfase_III_dom3_sf"/>
</dbReference>
<dbReference type="GO" id="GO:0016853">
    <property type="term" value="F:isomerase activity"/>
    <property type="evidence" value="ECO:0007669"/>
    <property type="project" value="UniProtKB-KW"/>
</dbReference>
<organism evidence="13 14">
    <name type="scientific">Bifiguratus adelaidae</name>
    <dbReference type="NCBI Taxonomy" id="1938954"/>
    <lineage>
        <taxon>Eukaryota</taxon>
        <taxon>Fungi</taxon>
        <taxon>Fungi incertae sedis</taxon>
        <taxon>Mucoromycota</taxon>
        <taxon>Mucoromycotina</taxon>
        <taxon>Endogonomycetes</taxon>
        <taxon>Endogonales</taxon>
        <taxon>Endogonales incertae sedis</taxon>
        <taxon>Bifiguratus</taxon>
    </lineage>
</organism>